<keyword evidence="1" id="KW-0812">Transmembrane</keyword>
<proteinExistence type="predicted"/>
<protein>
    <submittedName>
        <fullName evidence="2">Uncharacterized protein</fullName>
    </submittedName>
</protein>
<dbReference type="EMBL" id="BLZA01000007">
    <property type="protein sequence ID" value="GHJ84486.1"/>
    <property type="molecule type" value="Genomic_DNA"/>
</dbReference>
<evidence type="ECO:0000313" key="3">
    <source>
        <dbReference type="Proteomes" id="UP000620104"/>
    </source>
</evidence>
<dbReference type="AlphaFoldDB" id="A0A8H3TPE0"/>
<reference evidence="2" key="1">
    <citation type="submission" date="2020-07" db="EMBL/GenBank/DDBJ databases">
        <title>Draft Genome Sequence of a Deep-Sea Yeast, Naganishia (Cryptococcus) liquefaciens strain N6.</title>
        <authorList>
            <person name="Han Y.W."/>
            <person name="Kajitani R."/>
            <person name="Morimoto H."/>
            <person name="Parhat M."/>
            <person name="Tsubouchi H."/>
            <person name="Bakenova O."/>
            <person name="Ogata M."/>
            <person name="Argunhan B."/>
            <person name="Aoki R."/>
            <person name="Kajiwara S."/>
            <person name="Itoh T."/>
            <person name="Iwasaki H."/>
        </authorList>
    </citation>
    <scope>NUCLEOTIDE SEQUENCE</scope>
    <source>
        <strain evidence="2">N6</strain>
    </source>
</reference>
<gene>
    <name evidence="2" type="ORF">NliqN6_0888</name>
</gene>
<sequence length="321" mass="37093">MLSSILYNPTFKMQAALNTAFTAIKAIGAFVSNTFSFLFKTLSLLRCIIVLVLGHLTWVPDKGPEYVGYAICLCLRFILFCWFLVHCKDERERLEEFELEWEQEIPYIVAYQCKFLNFLGRCTPDGGHSMPGGKIDLVDDIDDDVPLIWWNRIIRFIRFIGMSIRFLADMILVAFAILRFLLAPLFSMLRRVQQFCKEHIDIRPIDIIGLFAIILTLRIARILDECLWSACRKVNARIPVVRLLRVVFGFIRQSLASEKPPPPPPPSSTGIYGFIVNYEGCIWIAAFALFVALLHWNESRERQKQAEIESEQDEYDVEDLL</sequence>
<comment type="caution">
    <text evidence="2">The sequence shown here is derived from an EMBL/GenBank/DDBJ whole genome shotgun (WGS) entry which is preliminary data.</text>
</comment>
<name>A0A8H3TPE0_9TREE</name>
<keyword evidence="1" id="KW-0472">Membrane</keyword>
<dbReference type="Proteomes" id="UP000620104">
    <property type="component" value="Unassembled WGS sequence"/>
</dbReference>
<evidence type="ECO:0000256" key="1">
    <source>
        <dbReference type="SAM" id="Phobius"/>
    </source>
</evidence>
<feature type="transmembrane region" description="Helical" evidence="1">
    <location>
        <begin position="66"/>
        <end position="85"/>
    </location>
</feature>
<evidence type="ECO:0000313" key="2">
    <source>
        <dbReference type="EMBL" id="GHJ84486.1"/>
    </source>
</evidence>
<accession>A0A8H3TPE0</accession>
<keyword evidence="3" id="KW-1185">Reference proteome</keyword>
<feature type="transmembrane region" description="Helical" evidence="1">
    <location>
        <begin position="20"/>
        <end position="39"/>
    </location>
</feature>
<feature type="transmembrane region" description="Helical" evidence="1">
    <location>
        <begin position="162"/>
        <end position="182"/>
    </location>
</feature>
<feature type="transmembrane region" description="Helical" evidence="1">
    <location>
        <begin position="44"/>
        <end position="60"/>
    </location>
</feature>
<feature type="transmembrane region" description="Helical" evidence="1">
    <location>
        <begin position="271"/>
        <end position="294"/>
    </location>
</feature>
<keyword evidence="1" id="KW-1133">Transmembrane helix</keyword>
<organism evidence="2 3">
    <name type="scientific">Naganishia liquefaciens</name>
    <dbReference type="NCBI Taxonomy" id="104408"/>
    <lineage>
        <taxon>Eukaryota</taxon>
        <taxon>Fungi</taxon>
        <taxon>Dikarya</taxon>
        <taxon>Basidiomycota</taxon>
        <taxon>Agaricomycotina</taxon>
        <taxon>Tremellomycetes</taxon>
        <taxon>Filobasidiales</taxon>
        <taxon>Filobasidiaceae</taxon>
        <taxon>Naganishia</taxon>
    </lineage>
</organism>